<evidence type="ECO:0000256" key="1">
    <source>
        <dbReference type="SAM" id="MobiDB-lite"/>
    </source>
</evidence>
<keyword evidence="2" id="KW-0472">Membrane</keyword>
<feature type="transmembrane region" description="Helical" evidence="2">
    <location>
        <begin position="312"/>
        <end position="332"/>
    </location>
</feature>
<dbReference type="InterPro" id="IPR052771">
    <property type="entry name" value="Neurotrophin_sig_adaptor"/>
</dbReference>
<protein>
    <recommendedName>
        <fullName evidence="3">Kinase D-interacting substrate of 220 kDa-like SAM domain-containing protein</fullName>
    </recommendedName>
</protein>
<keyword evidence="2" id="KW-1133">Transmembrane helix</keyword>
<dbReference type="GO" id="GO:0030165">
    <property type="term" value="F:PDZ domain binding"/>
    <property type="evidence" value="ECO:0007669"/>
    <property type="project" value="TreeGrafter"/>
</dbReference>
<feature type="region of interest" description="Disordered" evidence="1">
    <location>
        <begin position="1499"/>
        <end position="1538"/>
    </location>
</feature>
<dbReference type="WBParaSite" id="TREG1_100870.1">
    <property type="protein sequence ID" value="TREG1_100870.1"/>
    <property type="gene ID" value="TREG1_100870"/>
</dbReference>
<feature type="domain" description="Kinase D-interacting substrate of 220 kDa-like SAM" evidence="3">
    <location>
        <begin position="917"/>
        <end position="994"/>
    </location>
</feature>
<organism evidence="4 5">
    <name type="scientific">Trichobilharzia regenti</name>
    <name type="common">Nasal bird schistosome</name>
    <dbReference type="NCBI Taxonomy" id="157069"/>
    <lineage>
        <taxon>Eukaryota</taxon>
        <taxon>Metazoa</taxon>
        <taxon>Spiralia</taxon>
        <taxon>Lophotrochozoa</taxon>
        <taxon>Platyhelminthes</taxon>
        <taxon>Trematoda</taxon>
        <taxon>Digenea</taxon>
        <taxon>Strigeidida</taxon>
        <taxon>Schistosomatoidea</taxon>
        <taxon>Schistosomatidae</taxon>
        <taxon>Trichobilharzia</taxon>
    </lineage>
</organism>
<keyword evidence="4" id="KW-1185">Reference proteome</keyword>
<evidence type="ECO:0000313" key="4">
    <source>
        <dbReference type="Proteomes" id="UP000050795"/>
    </source>
</evidence>
<keyword evidence="2" id="KW-0812">Transmembrane</keyword>
<feature type="compositionally biased region" description="Low complexity" evidence="1">
    <location>
        <begin position="1098"/>
        <end position="1115"/>
    </location>
</feature>
<name>A0AA85INR0_TRIRE</name>
<feature type="compositionally biased region" description="Polar residues" evidence="1">
    <location>
        <begin position="1604"/>
        <end position="1623"/>
    </location>
</feature>
<accession>A0AA85INR0</accession>
<feature type="transmembrane region" description="Helical" evidence="2">
    <location>
        <begin position="154"/>
        <end position="176"/>
    </location>
</feature>
<dbReference type="InterPro" id="IPR057092">
    <property type="entry name" value="SAM_KIDINS220"/>
</dbReference>
<dbReference type="GO" id="GO:0019887">
    <property type="term" value="F:protein kinase regulator activity"/>
    <property type="evidence" value="ECO:0007669"/>
    <property type="project" value="TreeGrafter"/>
</dbReference>
<feature type="transmembrane region" description="Helical" evidence="2">
    <location>
        <begin position="188"/>
        <end position="208"/>
    </location>
</feature>
<evidence type="ECO:0000256" key="2">
    <source>
        <dbReference type="SAM" id="Phobius"/>
    </source>
</evidence>
<feature type="region of interest" description="Disordered" evidence="1">
    <location>
        <begin position="1004"/>
        <end position="1041"/>
    </location>
</feature>
<evidence type="ECO:0000313" key="5">
    <source>
        <dbReference type="WBParaSite" id="TREG1_100870.1"/>
    </source>
</evidence>
<dbReference type="PANTHER" id="PTHR24116">
    <property type="entry name" value="KINASE D-INTERACTING SUBSTRATE OF 220 KDA"/>
    <property type="match status" value="1"/>
</dbReference>
<dbReference type="Proteomes" id="UP000050795">
    <property type="component" value="Unassembled WGS sequence"/>
</dbReference>
<feature type="transmembrane region" description="Helical" evidence="2">
    <location>
        <begin position="277"/>
        <end position="300"/>
    </location>
</feature>
<reference evidence="5" key="2">
    <citation type="submission" date="2023-11" db="UniProtKB">
        <authorList>
            <consortium name="WormBaseParasite"/>
        </authorList>
    </citation>
    <scope>IDENTIFICATION</scope>
</reference>
<feature type="region of interest" description="Disordered" evidence="1">
    <location>
        <begin position="1092"/>
        <end position="1119"/>
    </location>
</feature>
<dbReference type="Pfam" id="PF23307">
    <property type="entry name" value="SAM_KIDINS220"/>
    <property type="match status" value="1"/>
</dbReference>
<feature type="compositionally biased region" description="Basic residues" evidence="1">
    <location>
        <begin position="1025"/>
        <end position="1034"/>
    </location>
</feature>
<proteinExistence type="predicted"/>
<sequence>MIFDRSNKFFGNSSVINSSENVRNTTQPLITYSLQATQKPVASQKYSQMGSYNMPMDEDNTPNVQNHTDYTIRALADMFKCRLSNFPMTVGIFTQQNNKEYLSQLANELHNMDRLDSPLPLKFSKLLFLFPLFISAILGYFVGMLTNWQIGLSIGHIGMFIQITFLALIITGSRFCHKPMAIRASYSIAYFLHWLKLFLSICFCYPVKSVNAKTPAKIIVVYHRICPTSTTNMALFSLIEKMWFSLVRHYGQILVRLQKAGKPSVIPNCKYKRVCCLPAFIVMIAFWIALFISTSIMRLYSGQLTNLLGHGGLLSLFVIMSSIMFLSFFGSLPSLCRIFKGLLIHPMTPVKTALSAFVKTENDTDRELFSTKSVGKINEAALLSNSTSFKDLAISAEEQRACKADLFIKSEFAKICNLSVTFDRFTSTQQTRFILCLDASSTLQKDLLAKLIYQIHNLILSDMNAPVAIVLEANFRILLGDLVCSSIFTPRTSNSYDGLNQGPKFLAQILSDNFHLVHASLHLPIYLEPPIFTDFPQQQLTCPNDQLQQNQVFHSPLNGYSSALCASQTSSTALKPLTTLNMNASSTNLSFNRNSVSTHLPRATFENCYESRLISKHASKHSTTHIESEVDNNDFTGERNNFSVNDIASMFLYNHELADWNGKVLKQLVLSTALTSRLLKFYNMNVEISLIVVWVTLVHHWPYHTAWLIIYLEHLNTSSSMNTNKEQELQIQINLLEAFSEVKKRVGETIDKLEPLAAEDRDLEQLNKFLYAKASTPILLNSLKQLIACTLTHNPFIRQSVIALAGNINERQRSTVHHSFVNPLDVLNEEMNNSVNYNSALNKVVQSNSVPLYATIQLNASRTLTNQIGCTTTGSLSSADNIPSNPSWPCSSDTFTTGDNAINKPSALKLKKKCPLIPLNQFTVNDVCELFSSIADINPSHMQNYLTKIKQLKINGIVLSVCDLEKLRQELLIDSTDWHLIHKLLTCLRSSTTDGLSIVSETSQKRVSRMSSHESELVELTSGHHSAHRSKHQQPQHQANNQNLVTQIPLLNFEKSDSKVKTANAFPVRQTPWLISPKIPITTLSSNGKTYEPFQEFPCQQHPSPDSSDQQNSCSLMEEPESLWKNNNLQSVPSNVDKSLSSSTLPPQQISRLYGLTENPQQLGHSSAFSNVEGFGRLKDTKLSEKHSRRSDPLASVTAVKEASKYTFNKDPQKLLQTNLFAIKNGYASRSSVDLRTVFGPEQKATSSAQLLSNYTVIKNSKRNRVKRALIEQHKRRQQQCLLTQTPNFNYLMDPRFYHQPFVGPGSNQGANLFTHELLNETGLSFDPRLQSTKVPSTKRFIRQPRHKYDYQTHMNDTAVQMTNGNKNVVGAEHPNHMINLTASNAHIQQNCLYESPNNYESETDESIQSPENKNVHLNFSRQKHSILNHLKHCPPSFHTTTVFPSPALTPGQLASLQSYAAWSSKMNPYFANPTVLGSVGPVLPNTYLKQHQANIFSQAKPSTHLKSDHKAFRPSQKKRPRKNNSEDENNNNNIIVNPNTEFFPSGVTNPHLYSLPIPCDSETEMCTCDYWFEMEKAREKFTISEPSLRAESDLISVDDFVQENGSQSSEAGGSLKSVNTSPRLKGRLSK</sequence>
<feature type="region of interest" description="Disordered" evidence="1">
    <location>
        <begin position="1602"/>
        <end position="1631"/>
    </location>
</feature>
<feature type="transmembrane region" description="Helical" evidence="2">
    <location>
        <begin position="126"/>
        <end position="148"/>
    </location>
</feature>
<dbReference type="PANTHER" id="PTHR24116:SF0">
    <property type="entry name" value="KINASE D-INTERACTING SUBSTRATE OF 220 KDA"/>
    <property type="match status" value="1"/>
</dbReference>
<evidence type="ECO:0000259" key="3">
    <source>
        <dbReference type="Pfam" id="PF23307"/>
    </source>
</evidence>
<reference evidence="4" key="1">
    <citation type="submission" date="2022-06" db="EMBL/GenBank/DDBJ databases">
        <authorList>
            <person name="Berger JAMES D."/>
            <person name="Berger JAMES D."/>
        </authorList>
    </citation>
    <scope>NUCLEOTIDE SEQUENCE [LARGE SCALE GENOMIC DNA]</scope>
</reference>